<evidence type="ECO:0000256" key="1">
    <source>
        <dbReference type="SAM" id="Phobius"/>
    </source>
</evidence>
<keyword evidence="1" id="KW-0472">Membrane</keyword>
<dbReference type="Gene3D" id="1.10.1760.20">
    <property type="match status" value="1"/>
</dbReference>
<keyword evidence="1" id="KW-0812">Transmembrane</keyword>
<reference evidence="4 5" key="2">
    <citation type="submission" date="2017-09" db="EMBL/GenBank/DDBJ databases">
        <title>Depth-based differentiation of microbial function through sediment-hosted aquifers and enrichment of novel symbionts in the deep terrestrial subsurface.</title>
        <authorList>
            <person name="Probst A.J."/>
            <person name="Ladd B."/>
            <person name="Jarett J.K."/>
            <person name="Geller-Mcgrath D.E."/>
            <person name="Sieber C.M."/>
            <person name="Emerson J.B."/>
            <person name="Anantharaman K."/>
            <person name="Thomas B.C."/>
            <person name="Malmstrom R."/>
            <person name="Stieglmeier M."/>
            <person name="Klingl A."/>
            <person name="Woyke T."/>
            <person name="Ryan C.M."/>
            <person name="Banfield J.F."/>
        </authorList>
    </citation>
    <scope>NUCLEOTIDE SEQUENCE [LARGE SCALE GENOMIC DNA]</scope>
    <source>
        <strain evidence="3">CG_4_10_14_3_um_filter_34_13</strain>
    </source>
</reference>
<dbReference type="GO" id="GO:0015234">
    <property type="term" value="F:thiamine transmembrane transporter activity"/>
    <property type="evidence" value="ECO:0007669"/>
    <property type="project" value="InterPro"/>
</dbReference>
<reference evidence="2" key="1">
    <citation type="submission" date="2017-09" db="EMBL/GenBank/DDBJ databases">
        <title>Depth-based differentiation of microbial function through sediment-hosted aquifers and enrichment of novel symbionts in the deep terrestrial subsurface.</title>
        <authorList>
            <person name="Probst A.J."/>
            <person name="Ladd B."/>
            <person name="Jarett J.K."/>
            <person name="Geller-Mcgrath D.E."/>
            <person name="Sieber C.M.K."/>
            <person name="Emerson J.B."/>
            <person name="Anantharaman K."/>
            <person name="Thomas B.C."/>
            <person name="Malmstrom R."/>
            <person name="Stieglmeier M."/>
            <person name="Klingl A."/>
            <person name="Woyke T."/>
            <person name="Ryan C.M."/>
            <person name="Banfield J.F."/>
        </authorList>
    </citation>
    <scope>NUCLEOTIDE SEQUENCE</scope>
    <source>
        <strain evidence="2">CG_4_8_14_3_um_filter_34_18</strain>
    </source>
</reference>
<name>A0A2M7K9R9_9BACT</name>
<dbReference type="AlphaFoldDB" id="A0A2M7K9R9"/>
<feature type="transmembrane region" description="Helical" evidence="1">
    <location>
        <begin position="109"/>
        <end position="136"/>
    </location>
</feature>
<dbReference type="Proteomes" id="UP000231493">
    <property type="component" value="Unassembled WGS sequence"/>
</dbReference>
<dbReference type="NCBIfam" id="TIGR02357">
    <property type="entry name" value="ECF_ThiT_YuaJ"/>
    <property type="match status" value="1"/>
</dbReference>
<protein>
    <submittedName>
        <fullName evidence="2">Energy-coupled thiamine transporter ThiT</fullName>
    </submittedName>
</protein>
<keyword evidence="1" id="KW-1133">Transmembrane helix</keyword>
<dbReference type="RefSeq" id="WP_406607458.1">
    <property type="nucleotide sequence ID" value="NZ_PFKO01000174.1"/>
</dbReference>
<dbReference type="GO" id="GO:0005886">
    <property type="term" value="C:plasma membrane"/>
    <property type="evidence" value="ECO:0007669"/>
    <property type="project" value="InterPro"/>
</dbReference>
<dbReference type="Proteomes" id="UP000230646">
    <property type="component" value="Unassembled WGS sequence"/>
</dbReference>
<dbReference type="InterPro" id="IPR012651">
    <property type="entry name" value="Thia_Transptr_ThiT"/>
</dbReference>
<evidence type="ECO:0000313" key="2">
    <source>
        <dbReference type="EMBL" id="PIX34881.1"/>
    </source>
</evidence>
<organism evidence="2 5">
    <name type="scientific">Candidatus Infernicultor aquiphilus</name>
    <dbReference type="NCBI Taxonomy" id="1805029"/>
    <lineage>
        <taxon>Bacteria</taxon>
        <taxon>Pseudomonadati</taxon>
        <taxon>Atribacterota</taxon>
        <taxon>Candidatus Phoenicimicrobiia</taxon>
        <taxon>Candidatus Pheonicimicrobiales</taxon>
        <taxon>Candidatus Phoenicimicrobiaceae</taxon>
        <taxon>Candidatus Infernicultor</taxon>
    </lineage>
</organism>
<feature type="transmembrane region" description="Helical" evidence="1">
    <location>
        <begin position="156"/>
        <end position="176"/>
    </location>
</feature>
<proteinExistence type="predicted"/>
<accession>A0A2M7K9R9</accession>
<comment type="caution">
    <text evidence="2">The sequence shown here is derived from an EMBL/GenBank/DDBJ whole genome shotgun (WGS) entry which is preliminary data.</text>
</comment>
<sequence length="184" mass="20186">MKRNQVRIMTEIGMAVALAAILNFIPLWRMAQGGSVSLEMLPILIIALRWGAGSGMMAGVVYGLVQLALGPFIIHPAQLVLDYPLPYMLVGLAGIFSNKINLKAKGSTYGWLLLAVFTGGLGRFISHFLSGIIFFAQYAPEGQSPWVYSAIYNISYLLPSLLLCYIIIIPLIKNIVINEGKNER</sequence>
<gene>
    <name evidence="2" type="primary">thiT</name>
    <name evidence="3" type="ORF">COZ07_04775</name>
    <name evidence="2" type="ORF">COZ58_02230</name>
</gene>
<evidence type="ECO:0000313" key="4">
    <source>
        <dbReference type="Proteomes" id="UP000230646"/>
    </source>
</evidence>
<evidence type="ECO:0000313" key="5">
    <source>
        <dbReference type="Proteomes" id="UP000231493"/>
    </source>
</evidence>
<dbReference type="EMBL" id="PFKO01000174">
    <property type="protein sequence ID" value="PIY32718.1"/>
    <property type="molecule type" value="Genomic_DNA"/>
</dbReference>
<dbReference type="EMBL" id="PFIP01000040">
    <property type="protein sequence ID" value="PIX34881.1"/>
    <property type="molecule type" value="Genomic_DNA"/>
</dbReference>
<evidence type="ECO:0000313" key="3">
    <source>
        <dbReference type="EMBL" id="PIY32718.1"/>
    </source>
</evidence>
<accession>A0A2M7PQ28</accession>
<feature type="transmembrane region" description="Helical" evidence="1">
    <location>
        <begin position="43"/>
        <end position="65"/>
    </location>
</feature>
<feature type="transmembrane region" description="Helical" evidence="1">
    <location>
        <begin position="12"/>
        <end position="31"/>
    </location>
</feature>
<dbReference type="Pfam" id="PF09515">
    <property type="entry name" value="Thia_YuaJ"/>
    <property type="match status" value="1"/>
</dbReference>